<keyword evidence="9" id="KW-1267">Proteomics identification</keyword>
<evidence type="ECO:0000256" key="2">
    <source>
        <dbReference type="ARBA" id="ARBA00022729"/>
    </source>
</evidence>
<evidence type="ECO:0000256" key="4">
    <source>
        <dbReference type="ARBA" id="ARBA00023157"/>
    </source>
</evidence>
<keyword evidence="4 5" id="KW-1015">Disulfide bond</keyword>
<comment type="caution">
    <text evidence="5">Lacks conserved residue(s) required for the propagation of feature annotation.</text>
</comment>
<reference evidence="7" key="1">
    <citation type="submission" date="2020-11" db="EMBL/GenBank/DDBJ databases">
        <title>Gallus gallus (Chicken) genome, bGalGal1, GRCg7b, maternal haplotype autosomes + Z &amp; W.</title>
        <authorList>
            <person name="Warren W."/>
            <person name="Formenti G."/>
            <person name="Fedrigo O."/>
            <person name="Haase B."/>
            <person name="Mountcastle J."/>
            <person name="Balacco J."/>
            <person name="Tracey A."/>
            <person name="Schneider V."/>
            <person name="Okimoto R."/>
            <person name="Cheng H."/>
            <person name="Hawken R."/>
            <person name="Howe K."/>
            <person name="Jarvis E.D."/>
        </authorList>
    </citation>
    <scope>NUCLEOTIDE SEQUENCE [LARGE SCALE GENOMIC DNA]</scope>
    <source>
        <strain evidence="7">Broiler</strain>
    </source>
</reference>
<dbReference type="FunFam" id="2.10.70.10:FF:000014">
    <property type="entry name" value="Membrane cofactor protein"/>
    <property type="match status" value="1"/>
</dbReference>
<keyword evidence="8" id="KW-1185">Reference proteome</keyword>
<feature type="disulfide bond" evidence="5">
    <location>
        <begin position="293"/>
        <end position="320"/>
    </location>
</feature>
<dbReference type="Gene3D" id="2.10.70.10">
    <property type="entry name" value="Complement Module, domain 1"/>
    <property type="match status" value="7"/>
</dbReference>
<evidence type="ECO:0000313" key="7">
    <source>
        <dbReference type="Ensembl" id="ENSGALP00010040118.1"/>
    </source>
</evidence>
<feature type="domain" description="Sushi" evidence="6">
    <location>
        <begin position="199"/>
        <end position="262"/>
    </location>
</feature>
<reference evidence="7" key="3">
    <citation type="submission" date="2025-09" db="UniProtKB">
        <authorList>
            <consortium name="Ensembl"/>
        </authorList>
    </citation>
    <scope>IDENTIFICATION</scope>
    <source>
        <strain evidence="7">broiler</strain>
    </source>
</reference>
<dbReference type="Pfam" id="PF00084">
    <property type="entry name" value="Sushi"/>
    <property type="match status" value="7"/>
</dbReference>
<proteinExistence type="evidence at protein level"/>
<keyword evidence="2" id="KW-0732">Signal</keyword>
<accession>A0A8V1ACZ9</accession>
<feature type="domain" description="Sushi" evidence="6">
    <location>
        <begin position="263"/>
        <end position="322"/>
    </location>
</feature>
<dbReference type="InterPro" id="IPR051277">
    <property type="entry name" value="SEZ6_CSMD_C4BPB_Regulators"/>
</dbReference>
<dbReference type="SUPFAM" id="SSF57535">
    <property type="entry name" value="Complement control module/SCR domain"/>
    <property type="match status" value="7"/>
</dbReference>
<keyword evidence="3" id="KW-0677">Repeat</keyword>
<dbReference type="InterPro" id="IPR035976">
    <property type="entry name" value="Sushi/SCR/CCP_sf"/>
</dbReference>
<dbReference type="InterPro" id="IPR000436">
    <property type="entry name" value="Sushi_SCR_CCP_dom"/>
</dbReference>
<feature type="domain" description="Sushi" evidence="6">
    <location>
        <begin position="386"/>
        <end position="445"/>
    </location>
</feature>
<feature type="domain" description="Sushi" evidence="6">
    <location>
        <begin position="450"/>
        <end position="514"/>
    </location>
</feature>
<dbReference type="AlphaFoldDB" id="A0A8V1ACZ9"/>
<feature type="domain" description="Sushi" evidence="6">
    <location>
        <begin position="323"/>
        <end position="385"/>
    </location>
</feature>
<name>A0A8V1ACZ9_CHICK</name>
<dbReference type="SMART" id="SM00032">
    <property type="entry name" value="CCP"/>
    <property type="match status" value="7"/>
</dbReference>
<dbReference type="Proteomes" id="UP000000539">
    <property type="component" value="Chromosome 26"/>
</dbReference>
<protein>
    <submittedName>
        <fullName evidence="7">Complement component 4 binding protein, GPI-anchored</fullName>
    </submittedName>
</protein>
<dbReference type="PANTHER" id="PTHR45656:SF4">
    <property type="entry name" value="PROTEIN CBR-CLEC-78"/>
    <property type="match status" value="1"/>
</dbReference>
<evidence type="ECO:0007829" key="9">
    <source>
        <dbReference type="PeptideAtlas" id="A0A8V1ACZ9"/>
    </source>
</evidence>
<evidence type="ECO:0000259" key="6">
    <source>
        <dbReference type="PROSITE" id="PS50923"/>
    </source>
</evidence>
<dbReference type="Ensembl" id="ENSGALT00010065852.1">
    <property type="protein sequence ID" value="ENSGALP00010040118.1"/>
    <property type="gene ID" value="ENSGALG00010027161.1"/>
</dbReference>
<gene>
    <name evidence="7" type="primary">C4BPG</name>
</gene>
<reference evidence="7" key="2">
    <citation type="submission" date="2025-08" db="UniProtKB">
        <authorList>
            <consortium name="Ensembl"/>
        </authorList>
    </citation>
    <scope>IDENTIFICATION</scope>
    <source>
        <strain evidence="7">broiler</strain>
    </source>
</reference>
<keyword evidence="1 5" id="KW-0768">Sushi</keyword>
<evidence type="ECO:0000256" key="1">
    <source>
        <dbReference type="ARBA" id="ARBA00022659"/>
    </source>
</evidence>
<dbReference type="GlyGen" id="A0A8V1ACZ9">
    <property type="glycosylation" value="2 sites"/>
</dbReference>
<sequence>MRRRNESVLLRERRKGLMQPPIAPEKVVRRRAAQSRAVPLGCSQHRAQPPERPEMAVGTALLWLSAALLALPGVCGDCPQPPRFAFAEPPGPTNSSYPVGTVLRYRCRPGYTGDRNKLPSVTCLPNSTWASDPDFCIGKSCGQPEIPNGNFHFSTNLQFGATINFTCKAGYRLVGKPTAQCILSGSDVVWDAVPYCEIIPCQPPPPIENGTLSSVHGEYTFGVAVTYSCKKGLSLIGNATIHCTMDDNLNGIWSGPAPECKDVRCEKPEVENAKNLNSFATEYTYGEKVSFECAPGHALSGAQTVTCDADNTWKPSLPSCDPRYCGSPPSIPSAELIGAAGNSFMAGTKLTYQCQPGFTTESGKSLEVTCLMDATWTSGSALCTRQQCTAPTIPNGIVNGDSFLFGTTVTFSCNAEYELKGSSSAKCVAVESGVEWDVKLPSCERQRSDVLCEQPPSIGNGVHNGTGGTAFPLGSVVVYSCNDGFNLVGDRAIQCLAKTQDRGVWSTPTPECRGGASSIIVGILPLLLAMLVMNF</sequence>
<organism evidence="7 8">
    <name type="scientific">Gallus gallus</name>
    <name type="common">Chicken</name>
    <dbReference type="NCBI Taxonomy" id="9031"/>
    <lineage>
        <taxon>Eukaryota</taxon>
        <taxon>Metazoa</taxon>
        <taxon>Chordata</taxon>
        <taxon>Craniata</taxon>
        <taxon>Vertebrata</taxon>
        <taxon>Euteleostomi</taxon>
        <taxon>Archelosauria</taxon>
        <taxon>Archosauria</taxon>
        <taxon>Dinosauria</taxon>
        <taxon>Saurischia</taxon>
        <taxon>Theropoda</taxon>
        <taxon>Coelurosauria</taxon>
        <taxon>Aves</taxon>
        <taxon>Neognathae</taxon>
        <taxon>Galloanserae</taxon>
        <taxon>Galliformes</taxon>
        <taxon>Phasianidae</taxon>
        <taxon>Phasianinae</taxon>
        <taxon>Gallus</taxon>
    </lineage>
</organism>
<dbReference type="PANTHER" id="PTHR45656">
    <property type="entry name" value="PROTEIN CBR-CLEC-78"/>
    <property type="match status" value="1"/>
</dbReference>
<dbReference type="FunFam" id="2.10.70.10:FF:000038">
    <property type="entry name" value="Complement component receptor type 1"/>
    <property type="match status" value="1"/>
</dbReference>
<feature type="disulfide bond" evidence="5">
    <location>
        <begin position="452"/>
        <end position="495"/>
    </location>
</feature>
<dbReference type="OrthoDB" id="6127264at2759"/>
<evidence type="ECO:0000256" key="5">
    <source>
        <dbReference type="PROSITE-ProRule" id="PRU00302"/>
    </source>
</evidence>
<dbReference type="CDD" id="cd00033">
    <property type="entry name" value="CCP"/>
    <property type="match status" value="7"/>
</dbReference>
<feature type="domain" description="Sushi" evidence="6">
    <location>
        <begin position="76"/>
        <end position="138"/>
    </location>
</feature>
<dbReference type="GeneTree" id="ENSGT00940000164219"/>
<evidence type="ECO:0000256" key="3">
    <source>
        <dbReference type="ARBA" id="ARBA00022737"/>
    </source>
</evidence>
<dbReference type="PROSITE" id="PS50923">
    <property type="entry name" value="SUSHI"/>
    <property type="match status" value="7"/>
</dbReference>
<feature type="domain" description="Sushi" evidence="6">
    <location>
        <begin position="139"/>
        <end position="198"/>
    </location>
</feature>
<evidence type="ECO:0000313" key="8">
    <source>
        <dbReference type="Proteomes" id="UP000000539"/>
    </source>
</evidence>